<organism evidence="1 2">
    <name type="scientific">Thiohalobacter thiocyanaticus</name>
    <dbReference type="NCBI Taxonomy" id="585455"/>
    <lineage>
        <taxon>Bacteria</taxon>
        <taxon>Pseudomonadati</taxon>
        <taxon>Pseudomonadota</taxon>
        <taxon>Gammaproteobacteria</taxon>
        <taxon>Thiohalobacterales</taxon>
        <taxon>Thiohalobacteraceae</taxon>
        <taxon>Thiohalobacter</taxon>
    </lineage>
</organism>
<sequence length="68" mass="6884">MNTDCPPDPAALQLAEAVRAACLRALREAHQEAAISGLCSEGALEAAIGAVQQLDLSTLITTGHGSSP</sequence>
<keyword evidence="2" id="KW-1185">Reference proteome</keyword>
<dbReference type="RefSeq" id="WP_096364107.1">
    <property type="nucleotide sequence ID" value="NZ_AP018052.1"/>
</dbReference>
<dbReference type="KEGG" id="ttc:FOKN1_0344"/>
<protein>
    <submittedName>
        <fullName evidence="1">Polyketide synthase</fullName>
    </submittedName>
</protein>
<evidence type="ECO:0000313" key="2">
    <source>
        <dbReference type="Proteomes" id="UP000218765"/>
    </source>
</evidence>
<dbReference type="EMBL" id="AP018052">
    <property type="protein sequence ID" value="BAZ92748.1"/>
    <property type="molecule type" value="Genomic_DNA"/>
</dbReference>
<reference evidence="1 2" key="1">
    <citation type="submission" date="2017-05" db="EMBL/GenBank/DDBJ databases">
        <title>Thiocyanate degradation by Thiohalobacter thiocyanaticus FOKN1.</title>
        <authorList>
            <person name="Oshiki M."/>
            <person name="Fukushima T."/>
            <person name="Kawano S."/>
            <person name="Nakagawa J."/>
        </authorList>
    </citation>
    <scope>NUCLEOTIDE SEQUENCE [LARGE SCALE GENOMIC DNA]</scope>
    <source>
        <strain evidence="1 2">FOKN1</strain>
    </source>
</reference>
<gene>
    <name evidence="1" type="ORF">FOKN1_0344</name>
</gene>
<dbReference type="OrthoDB" id="6183506at2"/>
<dbReference type="AlphaFoldDB" id="A0A1Z4VN26"/>
<evidence type="ECO:0000313" key="1">
    <source>
        <dbReference type="EMBL" id="BAZ92748.1"/>
    </source>
</evidence>
<dbReference type="Proteomes" id="UP000218765">
    <property type="component" value="Chromosome"/>
</dbReference>
<proteinExistence type="predicted"/>
<accession>A0A1Z4VN26</accession>
<name>A0A1Z4VN26_9GAMM</name>